<gene>
    <name evidence="1" type="ORF">IPMB12_06700</name>
</gene>
<dbReference type="EMBL" id="CP050253">
    <property type="protein sequence ID" value="QIQ21403.1"/>
    <property type="molecule type" value="Genomic_DNA"/>
</dbReference>
<name>A0A6G9IB08_9GAMM</name>
<protein>
    <submittedName>
        <fullName evidence="1">Uncharacterized protein</fullName>
    </submittedName>
</protein>
<dbReference type="Proteomes" id="UP000501168">
    <property type="component" value="Chromosome"/>
</dbReference>
<dbReference type="RefSeq" id="WP_166916183.1">
    <property type="nucleotide sequence ID" value="NZ_CP050253.1"/>
</dbReference>
<dbReference type="AlphaFoldDB" id="A0A6G9IB08"/>
<reference evidence="1 2" key="1">
    <citation type="submission" date="2020-03" db="EMBL/GenBank/DDBJ databases">
        <title>Complete genome sequence of Orbus sp. IPMB12 (BCRC 80908).</title>
        <authorList>
            <person name="Lo W.-S."/>
            <person name="Chang T.-H."/>
            <person name="Kuo C.-H."/>
        </authorList>
    </citation>
    <scope>NUCLEOTIDE SEQUENCE [LARGE SCALE GENOMIC DNA]</scope>
    <source>
        <strain evidence="1 2">IPMB12</strain>
    </source>
</reference>
<organism evidence="1 2">
    <name type="scientific">Zophobihabitans entericus</name>
    <dbReference type="NCBI Taxonomy" id="1635327"/>
    <lineage>
        <taxon>Bacteria</taxon>
        <taxon>Pseudomonadati</taxon>
        <taxon>Pseudomonadota</taxon>
        <taxon>Gammaproteobacteria</taxon>
        <taxon>Orbales</taxon>
        <taxon>Orbaceae</taxon>
        <taxon>Zophobihabitans</taxon>
    </lineage>
</organism>
<dbReference type="KEGG" id="orb:IPMB12_06700"/>
<evidence type="ECO:0000313" key="1">
    <source>
        <dbReference type="EMBL" id="QIQ21403.1"/>
    </source>
</evidence>
<evidence type="ECO:0000313" key="2">
    <source>
        <dbReference type="Proteomes" id="UP000501168"/>
    </source>
</evidence>
<sequence length="76" mass="8844">MQIQIPQGYTQYPDTEEVINQCCVLADAIDETENHNLKKVLFSVLKEKINTLRSCYLLEVDKIEQEWLHSTTDQTS</sequence>
<dbReference type="InParanoid" id="A0A6G9IB08"/>
<keyword evidence="2" id="KW-1185">Reference proteome</keyword>
<accession>A0A6G9IB08</accession>
<proteinExistence type="predicted"/>